<dbReference type="EMBL" id="CM029046">
    <property type="protein sequence ID" value="KAG2589344.1"/>
    <property type="molecule type" value="Genomic_DNA"/>
</dbReference>
<comment type="caution">
    <text evidence="1">The sequence shown here is derived from an EMBL/GenBank/DDBJ whole genome shotgun (WGS) entry which is preliminary data.</text>
</comment>
<dbReference type="Gene3D" id="3.40.395.10">
    <property type="entry name" value="Adenoviral Proteinase, Chain A"/>
    <property type="match status" value="1"/>
</dbReference>
<name>A0A8T0RV27_PANVG</name>
<accession>A0A8T0RV27</accession>
<dbReference type="Proteomes" id="UP000823388">
    <property type="component" value="Chromosome 5N"/>
</dbReference>
<evidence type="ECO:0000313" key="1">
    <source>
        <dbReference type="EMBL" id="KAG2589344.1"/>
    </source>
</evidence>
<dbReference type="AlphaFoldDB" id="A0A8T0RV27"/>
<evidence type="ECO:0000313" key="2">
    <source>
        <dbReference type="Proteomes" id="UP000823388"/>
    </source>
</evidence>
<sequence length="272" mass="32644">MRSFKPYDIALTIKDLQEILRIDTRISVKCFNLGVRCRAYREYERLTYYNNAISRHFMDLRFCTMCDLTRDPKFRKTHKGEELSVAIGAWDIMKYDHLRCKYFLLPWFTGKNFMLYMLDHMDKKLYVIDPSPIPSWCEGNAFRKYGKNLTHFSKSYMSAVNVQSSGWYEDIYKWSFRHEKEIVQDSEEGYSTGYLVLQYMSTWKNTQNTKICKDARTMRKNIIDVLASDLNDYQKLLPTNVKDYLSRITNKIYKIEYSVQLVEYLVEKLTWK</sequence>
<reference evidence="1" key="1">
    <citation type="submission" date="2020-05" db="EMBL/GenBank/DDBJ databases">
        <title>WGS assembly of Panicum virgatum.</title>
        <authorList>
            <person name="Lovell J.T."/>
            <person name="Jenkins J."/>
            <person name="Shu S."/>
            <person name="Juenger T.E."/>
            <person name="Schmutz J."/>
        </authorList>
    </citation>
    <scope>NUCLEOTIDE SEQUENCE</scope>
    <source>
        <strain evidence="1">AP13</strain>
    </source>
</reference>
<organism evidence="1 2">
    <name type="scientific">Panicum virgatum</name>
    <name type="common">Blackwell switchgrass</name>
    <dbReference type="NCBI Taxonomy" id="38727"/>
    <lineage>
        <taxon>Eukaryota</taxon>
        <taxon>Viridiplantae</taxon>
        <taxon>Streptophyta</taxon>
        <taxon>Embryophyta</taxon>
        <taxon>Tracheophyta</taxon>
        <taxon>Spermatophyta</taxon>
        <taxon>Magnoliopsida</taxon>
        <taxon>Liliopsida</taxon>
        <taxon>Poales</taxon>
        <taxon>Poaceae</taxon>
        <taxon>PACMAD clade</taxon>
        <taxon>Panicoideae</taxon>
        <taxon>Panicodae</taxon>
        <taxon>Paniceae</taxon>
        <taxon>Panicinae</taxon>
        <taxon>Panicum</taxon>
        <taxon>Panicum sect. Hiantes</taxon>
    </lineage>
</organism>
<proteinExistence type="predicted"/>
<protein>
    <submittedName>
        <fullName evidence="1">Uncharacterized protein</fullName>
    </submittedName>
</protein>
<gene>
    <name evidence="1" type="ORF">PVAP13_5NG303100</name>
</gene>
<keyword evidence="2" id="KW-1185">Reference proteome</keyword>